<dbReference type="KEGG" id="nyu:D7D52_20800"/>
<dbReference type="InterPro" id="IPR000835">
    <property type="entry name" value="HTH_MarR-typ"/>
</dbReference>
<dbReference type="GO" id="GO:0006950">
    <property type="term" value="P:response to stress"/>
    <property type="evidence" value="ECO:0007669"/>
    <property type="project" value="TreeGrafter"/>
</dbReference>
<gene>
    <name evidence="3" type="ORF">D7D52_20800</name>
</gene>
<dbReference type="GO" id="GO:0003700">
    <property type="term" value="F:DNA-binding transcription factor activity"/>
    <property type="evidence" value="ECO:0007669"/>
    <property type="project" value="InterPro"/>
</dbReference>
<protein>
    <submittedName>
        <fullName evidence="3">MarR family transcriptional regulator</fullName>
    </submittedName>
</protein>
<evidence type="ECO:0000313" key="3">
    <source>
        <dbReference type="EMBL" id="AYF75871.1"/>
    </source>
</evidence>
<dbReference type="AlphaFoldDB" id="A0A386ZDY6"/>
<proteinExistence type="predicted"/>
<dbReference type="Gene3D" id="1.10.10.10">
    <property type="entry name" value="Winged helix-like DNA-binding domain superfamily/Winged helix DNA-binding domain"/>
    <property type="match status" value="1"/>
</dbReference>
<dbReference type="OrthoDB" id="3173926at2"/>
<dbReference type="SMART" id="SM00347">
    <property type="entry name" value="HTH_MARR"/>
    <property type="match status" value="1"/>
</dbReference>
<dbReference type="PANTHER" id="PTHR33164">
    <property type="entry name" value="TRANSCRIPTIONAL REGULATOR, MARR FAMILY"/>
    <property type="match status" value="1"/>
</dbReference>
<accession>A0A386ZDY6</accession>
<dbReference type="CDD" id="cd00090">
    <property type="entry name" value="HTH_ARSR"/>
    <property type="match status" value="1"/>
</dbReference>
<evidence type="ECO:0000256" key="1">
    <source>
        <dbReference type="SAM" id="MobiDB-lite"/>
    </source>
</evidence>
<name>A0A386ZDY6_9NOCA</name>
<dbReference type="InterPro" id="IPR036388">
    <property type="entry name" value="WH-like_DNA-bd_sf"/>
</dbReference>
<reference evidence="3 4" key="1">
    <citation type="submission" date="2018-09" db="EMBL/GenBank/DDBJ databases">
        <title>Nocardia yunnanensis sp. nov., an actinomycete isolated from a soil sample.</title>
        <authorList>
            <person name="Zhang J."/>
        </authorList>
    </citation>
    <scope>NUCLEOTIDE SEQUENCE [LARGE SCALE GENOMIC DNA]</scope>
    <source>
        <strain evidence="3 4">CFHS0054</strain>
    </source>
</reference>
<evidence type="ECO:0000313" key="4">
    <source>
        <dbReference type="Proteomes" id="UP000267164"/>
    </source>
</evidence>
<dbReference type="InterPro" id="IPR036390">
    <property type="entry name" value="WH_DNA-bd_sf"/>
</dbReference>
<dbReference type="Pfam" id="PF12802">
    <property type="entry name" value="MarR_2"/>
    <property type="match status" value="1"/>
</dbReference>
<dbReference type="EMBL" id="CP032568">
    <property type="protein sequence ID" value="AYF75871.1"/>
    <property type="molecule type" value="Genomic_DNA"/>
</dbReference>
<feature type="region of interest" description="Disordered" evidence="1">
    <location>
        <begin position="1"/>
        <end position="27"/>
    </location>
</feature>
<keyword evidence="4" id="KW-1185">Reference proteome</keyword>
<dbReference type="PROSITE" id="PS50995">
    <property type="entry name" value="HTH_MARR_2"/>
    <property type="match status" value="1"/>
</dbReference>
<feature type="domain" description="HTH marR-type" evidence="2">
    <location>
        <begin position="31"/>
        <end position="171"/>
    </location>
</feature>
<dbReference type="InterPro" id="IPR011991">
    <property type="entry name" value="ArsR-like_HTH"/>
</dbReference>
<dbReference type="PANTHER" id="PTHR33164:SF106">
    <property type="entry name" value="TRANSCRIPTIONAL REGULATORY PROTEIN"/>
    <property type="match status" value="1"/>
</dbReference>
<dbReference type="SUPFAM" id="SSF46785">
    <property type="entry name" value="Winged helix' DNA-binding domain"/>
    <property type="match status" value="1"/>
</dbReference>
<evidence type="ECO:0000259" key="2">
    <source>
        <dbReference type="PROSITE" id="PS50995"/>
    </source>
</evidence>
<sequence>MKRSWPMLGSFHRESKRSSRRRRRWPVTGERDALEQQLLDSLRRHAVDYESLRRAFAAWLALHPTDAKALAEIANHEVLGRQLTPAQLARSIHLSAGATSNLLNRLEHAGYVRRVREGRDGRKVLLHTGGQAAAVAHEFFDPLSARLIEVMDRYPVEQLRQIAGFLHEVHTTLRAVIADPPAARDSTV</sequence>
<dbReference type="InterPro" id="IPR039422">
    <property type="entry name" value="MarR/SlyA-like"/>
</dbReference>
<dbReference type="Proteomes" id="UP000267164">
    <property type="component" value="Chromosome"/>
</dbReference>
<organism evidence="3 4">
    <name type="scientific">Nocardia yunnanensis</name>
    <dbReference type="NCBI Taxonomy" id="2382165"/>
    <lineage>
        <taxon>Bacteria</taxon>
        <taxon>Bacillati</taxon>
        <taxon>Actinomycetota</taxon>
        <taxon>Actinomycetes</taxon>
        <taxon>Mycobacteriales</taxon>
        <taxon>Nocardiaceae</taxon>
        <taxon>Nocardia</taxon>
    </lineage>
</organism>